<sequence length="365" mass="42679">MGLQASIREQSQERAFQTLKDRLTHAPILALTNFAKSFKLECDASNVALLHEGYPIAYFSEKLKGAHLNYSTYDNELYALEFVIHIDHESLKHLRGQGKLNKKDDKWHKQGKMNVVANALSRRYVVIFMLETKLLGLECLKELPLPCVLNAGYFTYDDFLFKEKRLYVPRISIRELLANEAHESGIMSHFGELKTYEMLIEYLFWPHMKRDIHHICERCLVCRTTKPKISLHGLYTPLLIPTFPWVDIYMDFMLGFPRSKGGRNFIFVFVNKFLKIHFIPCYKVDDACHVANIFFREVVRLHGLPKTIVLIRDSNFVGHFLRKLWSKLSTKLLFSTTCHSQMDGRTKVMLCREEFEILGRITTTY</sequence>
<dbReference type="SUPFAM" id="SSF56672">
    <property type="entry name" value="DNA/RNA polymerases"/>
    <property type="match status" value="1"/>
</dbReference>
<evidence type="ECO:0008006" key="5">
    <source>
        <dbReference type="Google" id="ProtNLM"/>
    </source>
</evidence>
<gene>
    <name evidence="3" type="ORF">CR513_36480</name>
</gene>
<dbReference type="Gene3D" id="1.10.340.70">
    <property type="match status" value="1"/>
</dbReference>
<evidence type="ECO:0000313" key="4">
    <source>
        <dbReference type="Proteomes" id="UP000257109"/>
    </source>
</evidence>
<comment type="caution">
    <text evidence="3">The sequence shown here is derived from an EMBL/GenBank/DDBJ whole genome shotgun (WGS) entry which is preliminary data.</text>
</comment>
<dbReference type="Pfam" id="PF17919">
    <property type="entry name" value="RT_RNaseH_2"/>
    <property type="match status" value="1"/>
</dbReference>
<dbReference type="Pfam" id="PF17921">
    <property type="entry name" value="Integrase_H2C2"/>
    <property type="match status" value="1"/>
</dbReference>
<dbReference type="AlphaFoldDB" id="A0A371FWN2"/>
<dbReference type="InterPro" id="IPR012337">
    <property type="entry name" value="RNaseH-like_sf"/>
</dbReference>
<dbReference type="PANTHER" id="PTHR35046">
    <property type="entry name" value="ZINC KNUCKLE (CCHC-TYPE) FAMILY PROTEIN"/>
    <property type="match status" value="1"/>
</dbReference>
<dbReference type="EMBL" id="QJKJ01007575">
    <property type="protein sequence ID" value="RDX82696.1"/>
    <property type="molecule type" value="Genomic_DNA"/>
</dbReference>
<dbReference type="GO" id="GO:0003676">
    <property type="term" value="F:nucleic acid binding"/>
    <property type="evidence" value="ECO:0007669"/>
    <property type="project" value="InterPro"/>
</dbReference>
<name>A0A371FWN2_MUCPR</name>
<evidence type="ECO:0000313" key="3">
    <source>
        <dbReference type="EMBL" id="RDX82696.1"/>
    </source>
</evidence>
<keyword evidence="4" id="KW-1185">Reference proteome</keyword>
<dbReference type="SUPFAM" id="SSF53098">
    <property type="entry name" value="Ribonuclease H-like"/>
    <property type="match status" value="1"/>
</dbReference>
<evidence type="ECO:0000259" key="1">
    <source>
        <dbReference type="Pfam" id="PF17919"/>
    </source>
</evidence>
<reference evidence="3" key="1">
    <citation type="submission" date="2018-05" db="EMBL/GenBank/DDBJ databases">
        <title>Draft genome of Mucuna pruriens seed.</title>
        <authorList>
            <person name="Nnadi N.E."/>
            <person name="Vos R."/>
            <person name="Hasami M.H."/>
            <person name="Devisetty U.K."/>
            <person name="Aguiy J.C."/>
        </authorList>
    </citation>
    <scope>NUCLEOTIDE SEQUENCE [LARGE SCALE GENOMIC DNA]</scope>
    <source>
        <strain evidence="3">JCA_2017</strain>
    </source>
</reference>
<dbReference type="OrthoDB" id="779668at2759"/>
<proteinExistence type="predicted"/>
<dbReference type="Proteomes" id="UP000257109">
    <property type="component" value="Unassembled WGS sequence"/>
</dbReference>
<evidence type="ECO:0000259" key="2">
    <source>
        <dbReference type="Pfam" id="PF17921"/>
    </source>
</evidence>
<accession>A0A371FWN2</accession>
<protein>
    <recommendedName>
        <fullName evidence="5">Integrase catalytic domain-containing protein</fullName>
    </recommendedName>
</protein>
<feature type="domain" description="Integrase zinc-binding" evidence="2">
    <location>
        <begin position="172"/>
        <end position="227"/>
    </location>
</feature>
<dbReference type="InterPro" id="IPR041577">
    <property type="entry name" value="RT_RNaseH_2"/>
</dbReference>
<dbReference type="InterPro" id="IPR041588">
    <property type="entry name" value="Integrase_H2C2"/>
</dbReference>
<dbReference type="Gene3D" id="3.30.420.10">
    <property type="entry name" value="Ribonuclease H-like superfamily/Ribonuclease H"/>
    <property type="match status" value="1"/>
</dbReference>
<organism evidence="3 4">
    <name type="scientific">Mucuna pruriens</name>
    <name type="common">Velvet bean</name>
    <name type="synonym">Dolichos pruriens</name>
    <dbReference type="NCBI Taxonomy" id="157652"/>
    <lineage>
        <taxon>Eukaryota</taxon>
        <taxon>Viridiplantae</taxon>
        <taxon>Streptophyta</taxon>
        <taxon>Embryophyta</taxon>
        <taxon>Tracheophyta</taxon>
        <taxon>Spermatophyta</taxon>
        <taxon>Magnoliopsida</taxon>
        <taxon>eudicotyledons</taxon>
        <taxon>Gunneridae</taxon>
        <taxon>Pentapetalae</taxon>
        <taxon>rosids</taxon>
        <taxon>fabids</taxon>
        <taxon>Fabales</taxon>
        <taxon>Fabaceae</taxon>
        <taxon>Papilionoideae</taxon>
        <taxon>50 kb inversion clade</taxon>
        <taxon>NPAAA clade</taxon>
        <taxon>indigoferoid/millettioid clade</taxon>
        <taxon>Phaseoleae</taxon>
        <taxon>Mucuna</taxon>
    </lineage>
</organism>
<dbReference type="InterPro" id="IPR043502">
    <property type="entry name" value="DNA/RNA_pol_sf"/>
</dbReference>
<dbReference type="InterPro" id="IPR036397">
    <property type="entry name" value="RNaseH_sf"/>
</dbReference>
<feature type="non-terminal residue" evidence="3">
    <location>
        <position position="1"/>
    </location>
</feature>
<feature type="domain" description="Reverse transcriptase/retrotransposon-derived protein RNase H-like" evidence="1">
    <location>
        <begin position="10"/>
        <end position="83"/>
    </location>
</feature>
<dbReference type="PANTHER" id="PTHR35046:SF9">
    <property type="entry name" value="RNA-DIRECTED DNA POLYMERASE"/>
    <property type="match status" value="1"/>
</dbReference>